<protein>
    <submittedName>
        <fullName evidence="3">Uncharacterized protein</fullName>
    </submittedName>
</protein>
<reference evidence="13 14" key="2">
    <citation type="submission" date="2018-08" db="EMBL/GenBank/DDBJ databases">
        <authorList>
            <consortium name="Pathogen Informatics"/>
        </authorList>
    </citation>
    <scope>NUCLEOTIDE SEQUENCE [LARGE SCALE GENOMIC DNA]</scope>
    <source>
        <strain evidence="8 16">5012STDY7626430</strain>
        <strain evidence="6 15">EuSCAPE_AT029</strain>
        <strain evidence="5 14">EuSCAPE_GR114</strain>
        <strain evidence="7 13">EuSCAPE_HU047</strain>
    </source>
</reference>
<dbReference type="Proteomes" id="UP000376235">
    <property type="component" value="Unassembled WGS sequence"/>
</dbReference>
<evidence type="ECO:0000313" key="7">
    <source>
        <dbReference type="EMBL" id="SYR38447.1"/>
    </source>
</evidence>
<evidence type="ECO:0000313" key="5">
    <source>
        <dbReference type="EMBL" id="SVS24873.1"/>
    </source>
</evidence>
<proteinExistence type="predicted"/>
<dbReference type="EMBL" id="UGLB01000003">
    <property type="protein sequence ID" value="STT47193.1"/>
    <property type="molecule type" value="Genomic_DNA"/>
</dbReference>
<evidence type="ECO:0000313" key="15">
    <source>
        <dbReference type="Proteomes" id="UP000259975"/>
    </source>
</evidence>
<dbReference type="EMBL" id="UGKT01000001">
    <property type="protein sequence ID" value="STT05702.1"/>
    <property type="molecule type" value="Genomic_DNA"/>
</dbReference>
<evidence type="ECO:0000313" key="8">
    <source>
        <dbReference type="EMBL" id="VGK86329.1"/>
    </source>
</evidence>
<dbReference type="EMBL" id="UIXM01000003">
    <property type="protein sequence ID" value="SVS24873.1"/>
    <property type="molecule type" value="Genomic_DNA"/>
</dbReference>
<dbReference type="Proteomes" id="UP000259975">
    <property type="component" value="Unassembled WGS sequence"/>
</dbReference>
<evidence type="ECO:0000313" key="11">
    <source>
        <dbReference type="Proteomes" id="UP000255192"/>
    </source>
</evidence>
<evidence type="ECO:0000313" key="14">
    <source>
        <dbReference type="Proteomes" id="UP000259497"/>
    </source>
</evidence>
<dbReference type="EMBL" id="ULCI01000008">
    <property type="protein sequence ID" value="SYR38447.1"/>
    <property type="molecule type" value="Genomic_DNA"/>
</dbReference>
<dbReference type="AlphaFoldDB" id="A0A377WRX8"/>
<evidence type="ECO:0000313" key="6">
    <source>
        <dbReference type="EMBL" id="SXN31206.1"/>
    </source>
</evidence>
<evidence type="ECO:0000313" key="2">
    <source>
        <dbReference type="EMBL" id="STT47193.1"/>
    </source>
</evidence>
<dbReference type="EMBL" id="CAAHCC010000003">
    <property type="protein sequence ID" value="VGK86329.1"/>
    <property type="molecule type" value="Genomic_DNA"/>
</dbReference>
<dbReference type="Proteomes" id="UP000258253">
    <property type="component" value="Unassembled WGS sequence"/>
</dbReference>
<organism evidence="3 9">
    <name type="scientific">Klebsiella pneumoniae</name>
    <dbReference type="NCBI Taxonomy" id="573"/>
    <lineage>
        <taxon>Bacteria</taxon>
        <taxon>Pseudomonadati</taxon>
        <taxon>Pseudomonadota</taxon>
        <taxon>Gammaproteobacteria</taxon>
        <taxon>Enterobacterales</taxon>
        <taxon>Enterobacteriaceae</taxon>
        <taxon>Klebsiella/Raoultella group</taxon>
        <taxon>Klebsiella</taxon>
        <taxon>Klebsiella pneumoniae complex</taxon>
    </lineage>
</organism>
<dbReference type="Proteomes" id="UP000255192">
    <property type="component" value="Unassembled WGS sequence"/>
</dbReference>
<sequence length="89" mass="10488">MPCYSLKNFIIDLVNVFSLKIYNMNNACHMAIRAGVNYQGRSDPRLLFSKVVFGYRLVNGRCRIFYITFILRLTRLAHNRQRQSGNDQR</sequence>
<name>A0A377WRX8_KLEPN</name>
<evidence type="ECO:0000313" key="13">
    <source>
        <dbReference type="Proteomes" id="UP000258253"/>
    </source>
</evidence>
<dbReference type="EMBL" id="UGMD01000002">
    <property type="protein sequence ID" value="STV08123.1"/>
    <property type="molecule type" value="Genomic_DNA"/>
</dbReference>
<dbReference type="Proteomes" id="UP000254799">
    <property type="component" value="Unassembled WGS sequence"/>
</dbReference>
<gene>
    <name evidence="1" type="ORF">NCTC13443_05624</name>
    <name evidence="4" type="ORF">NCTC204_03877</name>
    <name evidence="3" type="ORF">NCTC8849_04525</name>
    <name evidence="2" type="ORF">NCTC9637_02100</name>
    <name evidence="6" type="ORF">SAMEA3499901_02220</name>
    <name evidence="7" type="ORF">SAMEA3538828_02388</name>
    <name evidence="5" type="ORF">SAMEA3649733_01545</name>
    <name evidence="8" type="ORF">SAMEA4873632_02382</name>
</gene>
<evidence type="ECO:0000313" key="12">
    <source>
        <dbReference type="Proteomes" id="UP000255518"/>
    </source>
</evidence>
<dbReference type="EMBL" id="UKGE01000008">
    <property type="protein sequence ID" value="SXN31206.1"/>
    <property type="molecule type" value="Genomic_DNA"/>
</dbReference>
<accession>A0A377WRX8</accession>
<dbReference type="Proteomes" id="UP000255099">
    <property type="component" value="Unassembled WGS sequence"/>
</dbReference>
<evidence type="ECO:0000313" key="16">
    <source>
        <dbReference type="Proteomes" id="UP000376235"/>
    </source>
</evidence>
<dbReference type="Proteomes" id="UP000255518">
    <property type="component" value="Unassembled WGS sequence"/>
</dbReference>
<evidence type="ECO:0000313" key="4">
    <source>
        <dbReference type="EMBL" id="STV08123.1"/>
    </source>
</evidence>
<dbReference type="EMBL" id="UGLC01000002">
    <property type="protein sequence ID" value="STT55898.1"/>
    <property type="molecule type" value="Genomic_DNA"/>
</dbReference>
<reference evidence="9 10" key="1">
    <citation type="submission" date="2018-06" db="EMBL/GenBank/DDBJ databases">
        <authorList>
            <consortium name="Pathogen Informatics"/>
            <person name="Doyle S."/>
        </authorList>
    </citation>
    <scope>NUCLEOTIDE SEQUENCE [LARGE SCALE GENOMIC DNA]</scope>
    <source>
        <strain evidence="1 12">NCTC13443</strain>
        <strain evidence="4 11">NCTC204</strain>
        <strain evidence="3 9">NCTC8849</strain>
        <strain evidence="2 10">NCTC9637</strain>
    </source>
</reference>
<evidence type="ECO:0000313" key="3">
    <source>
        <dbReference type="EMBL" id="STT55898.1"/>
    </source>
</evidence>
<evidence type="ECO:0000313" key="9">
    <source>
        <dbReference type="Proteomes" id="UP000254799"/>
    </source>
</evidence>
<evidence type="ECO:0000313" key="1">
    <source>
        <dbReference type="EMBL" id="STT05702.1"/>
    </source>
</evidence>
<dbReference type="Proteomes" id="UP000259497">
    <property type="component" value="Unassembled WGS sequence"/>
</dbReference>
<evidence type="ECO:0000313" key="10">
    <source>
        <dbReference type="Proteomes" id="UP000255099"/>
    </source>
</evidence>